<gene>
    <name evidence="1" type="ORF">Nepgr_005664</name>
</gene>
<accession>A0AAD3XGN3</accession>
<keyword evidence="2" id="KW-1185">Reference proteome</keyword>
<protein>
    <submittedName>
        <fullName evidence="1">Uncharacterized protein</fullName>
    </submittedName>
</protein>
<proteinExistence type="predicted"/>
<comment type="caution">
    <text evidence="1">The sequence shown here is derived from an EMBL/GenBank/DDBJ whole genome shotgun (WGS) entry which is preliminary data.</text>
</comment>
<dbReference type="AlphaFoldDB" id="A0AAD3XGN3"/>
<dbReference type="Proteomes" id="UP001279734">
    <property type="component" value="Unassembled WGS sequence"/>
</dbReference>
<dbReference type="EMBL" id="BSYO01000004">
    <property type="protein sequence ID" value="GMH03825.1"/>
    <property type="molecule type" value="Genomic_DNA"/>
</dbReference>
<reference evidence="1" key="1">
    <citation type="submission" date="2023-05" db="EMBL/GenBank/DDBJ databases">
        <title>Nepenthes gracilis genome sequencing.</title>
        <authorList>
            <person name="Fukushima K."/>
        </authorList>
    </citation>
    <scope>NUCLEOTIDE SEQUENCE</scope>
    <source>
        <strain evidence="1">SING2019-196</strain>
    </source>
</reference>
<evidence type="ECO:0000313" key="2">
    <source>
        <dbReference type="Proteomes" id="UP001279734"/>
    </source>
</evidence>
<evidence type="ECO:0000313" key="1">
    <source>
        <dbReference type="EMBL" id="GMH03825.1"/>
    </source>
</evidence>
<name>A0AAD3XGN3_NEPGR</name>
<organism evidence="1 2">
    <name type="scientific">Nepenthes gracilis</name>
    <name type="common">Slender pitcher plant</name>
    <dbReference type="NCBI Taxonomy" id="150966"/>
    <lineage>
        <taxon>Eukaryota</taxon>
        <taxon>Viridiplantae</taxon>
        <taxon>Streptophyta</taxon>
        <taxon>Embryophyta</taxon>
        <taxon>Tracheophyta</taxon>
        <taxon>Spermatophyta</taxon>
        <taxon>Magnoliopsida</taxon>
        <taxon>eudicotyledons</taxon>
        <taxon>Gunneridae</taxon>
        <taxon>Pentapetalae</taxon>
        <taxon>Caryophyllales</taxon>
        <taxon>Nepenthaceae</taxon>
        <taxon>Nepenthes</taxon>
    </lineage>
</organism>
<sequence length="75" mass="7851">MPGLAVVGPACLLGPFPRPRTPSSCRATFVVFPPAPFPGQAGFSALSSRPGHLAGEIRASWVVPTSGRRRPKDVL</sequence>